<evidence type="ECO:0000256" key="2">
    <source>
        <dbReference type="SAM" id="Phobius"/>
    </source>
</evidence>
<name>A0AAE0W846_9BIVA</name>
<reference evidence="3" key="1">
    <citation type="journal article" date="2021" name="Genome Biol. Evol.">
        <title>A High-Quality Reference Genome for a Parasitic Bivalve with Doubly Uniparental Inheritance (Bivalvia: Unionida).</title>
        <authorList>
            <person name="Smith C.H."/>
        </authorList>
    </citation>
    <scope>NUCLEOTIDE SEQUENCE</scope>
    <source>
        <strain evidence="3">CHS0354</strain>
    </source>
</reference>
<comment type="caution">
    <text evidence="3">The sequence shown here is derived from an EMBL/GenBank/DDBJ whole genome shotgun (WGS) entry which is preliminary data.</text>
</comment>
<dbReference type="Proteomes" id="UP001195483">
    <property type="component" value="Unassembled WGS sequence"/>
</dbReference>
<feature type="region of interest" description="Disordered" evidence="1">
    <location>
        <begin position="1"/>
        <end position="54"/>
    </location>
</feature>
<dbReference type="AlphaFoldDB" id="A0AAE0W846"/>
<keyword evidence="2" id="KW-0472">Membrane</keyword>
<organism evidence="3 4">
    <name type="scientific">Potamilus streckersoni</name>
    <dbReference type="NCBI Taxonomy" id="2493646"/>
    <lineage>
        <taxon>Eukaryota</taxon>
        <taxon>Metazoa</taxon>
        <taxon>Spiralia</taxon>
        <taxon>Lophotrochozoa</taxon>
        <taxon>Mollusca</taxon>
        <taxon>Bivalvia</taxon>
        <taxon>Autobranchia</taxon>
        <taxon>Heteroconchia</taxon>
        <taxon>Palaeoheterodonta</taxon>
        <taxon>Unionida</taxon>
        <taxon>Unionoidea</taxon>
        <taxon>Unionidae</taxon>
        <taxon>Ambleminae</taxon>
        <taxon>Lampsilini</taxon>
        <taxon>Potamilus</taxon>
    </lineage>
</organism>
<sequence length="177" mass="19263">MSEPTPPSYEESQKYALYPGGAQGSAGGTQETPLGQTPYPQPLQPYPVGGLQGYPAVSQPQPGFQIAVGGQVQPKPHPWYFQPPSSQYQESAGFPQQPGYPSQPYPGVSYGQRYPYTTPNVGYTTATNTVTTYPPTVVTAVPSQVGLAYLQRKKLVFIILTIVIFIVFLIIIFTILF</sequence>
<reference evidence="3" key="2">
    <citation type="journal article" date="2021" name="Genome Biol. Evol.">
        <title>Developing a high-quality reference genome for a parasitic bivalve with doubly uniparental inheritance (Bivalvia: Unionida).</title>
        <authorList>
            <person name="Smith C.H."/>
        </authorList>
    </citation>
    <scope>NUCLEOTIDE SEQUENCE</scope>
    <source>
        <strain evidence="3">CHS0354</strain>
        <tissue evidence="3">Mantle</tissue>
    </source>
</reference>
<feature type="transmembrane region" description="Helical" evidence="2">
    <location>
        <begin position="155"/>
        <end position="176"/>
    </location>
</feature>
<proteinExistence type="predicted"/>
<protein>
    <submittedName>
        <fullName evidence="3">Uncharacterized protein</fullName>
    </submittedName>
</protein>
<evidence type="ECO:0000313" key="3">
    <source>
        <dbReference type="EMBL" id="KAK3604619.1"/>
    </source>
</evidence>
<evidence type="ECO:0000256" key="1">
    <source>
        <dbReference type="SAM" id="MobiDB-lite"/>
    </source>
</evidence>
<keyword evidence="4" id="KW-1185">Reference proteome</keyword>
<reference evidence="3" key="3">
    <citation type="submission" date="2023-05" db="EMBL/GenBank/DDBJ databases">
        <authorList>
            <person name="Smith C.H."/>
        </authorList>
    </citation>
    <scope>NUCLEOTIDE SEQUENCE</scope>
    <source>
        <strain evidence="3">CHS0354</strain>
        <tissue evidence="3">Mantle</tissue>
    </source>
</reference>
<accession>A0AAE0W846</accession>
<gene>
    <name evidence="3" type="ORF">CHS0354_028976</name>
</gene>
<dbReference type="EMBL" id="JAEAOA010001738">
    <property type="protein sequence ID" value="KAK3604619.1"/>
    <property type="molecule type" value="Genomic_DNA"/>
</dbReference>
<keyword evidence="2" id="KW-0812">Transmembrane</keyword>
<evidence type="ECO:0000313" key="4">
    <source>
        <dbReference type="Proteomes" id="UP001195483"/>
    </source>
</evidence>
<keyword evidence="2" id="KW-1133">Transmembrane helix</keyword>